<protein>
    <submittedName>
        <fullName evidence="1">Uncharacterized protein</fullName>
    </submittedName>
</protein>
<accession>A0AAV4GMN0</accession>
<proteinExistence type="predicted"/>
<organism evidence="1 2">
    <name type="scientific">Elysia marginata</name>
    <dbReference type="NCBI Taxonomy" id="1093978"/>
    <lineage>
        <taxon>Eukaryota</taxon>
        <taxon>Metazoa</taxon>
        <taxon>Spiralia</taxon>
        <taxon>Lophotrochozoa</taxon>
        <taxon>Mollusca</taxon>
        <taxon>Gastropoda</taxon>
        <taxon>Heterobranchia</taxon>
        <taxon>Euthyneura</taxon>
        <taxon>Panpulmonata</taxon>
        <taxon>Sacoglossa</taxon>
        <taxon>Placobranchoidea</taxon>
        <taxon>Plakobranchidae</taxon>
        <taxon>Elysia</taxon>
    </lineage>
</organism>
<name>A0AAV4GMN0_9GAST</name>
<evidence type="ECO:0000313" key="1">
    <source>
        <dbReference type="EMBL" id="GFR86163.1"/>
    </source>
</evidence>
<gene>
    <name evidence="1" type="ORF">ElyMa_004192900</name>
</gene>
<dbReference type="AlphaFoldDB" id="A0AAV4GMN0"/>
<evidence type="ECO:0000313" key="2">
    <source>
        <dbReference type="Proteomes" id="UP000762676"/>
    </source>
</evidence>
<comment type="caution">
    <text evidence="1">The sequence shown here is derived from an EMBL/GenBank/DDBJ whole genome shotgun (WGS) entry which is preliminary data.</text>
</comment>
<sequence length="97" mass="10559">MKSWVITFEAANAGAVSREVPPAIPQTLDSTSVPLIVFTVNLYDLSLRPVRSALLSQVSVLASHSPSRSIKTYRTQHNSSPAPVSTADTHLRYLNIL</sequence>
<dbReference type="Proteomes" id="UP000762676">
    <property type="component" value="Unassembled WGS sequence"/>
</dbReference>
<dbReference type="EMBL" id="BMAT01008481">
    <property type="protein sequence ID" value="GFR86163.1"/>
    <property type="molecule type" value="Genomic_DNA"/>
</dbReference>
<keyword evidence="2" id="KW-1185">Reference proteome</keyword>
<reference evidence="1 2" key="1">
    <citation type="journal article" date="2021" name="Elife">
        <title>Chloroplast acquisition without the gene transfer in kleptoplastic sea slugs, Plakobranchus ocellatus.</title>
        <authorList>
            <person name="Maeda T."/>
            <person name="Takahashi S."/>
            <person name="Yoshida T."/>
            <person name="Shimamura S."/>
            <person name="Takaki Y."/>
            <person name="Nagai Y."/>
            <person name="Toyoda A."/>
            <person name="Suzuki Y."/>
            <person name="Arimoto A."/>
            <person name="Ishii H."/>
            <person name="Satoh N."/>
            <person name="Nishiyama T."/>
            <person name="Hasebe M."/>
            <person name="Maruyama T."/>
            <person name="Minagawa J."/>
            <person name="Obokata J."/>
            <person name="Shigenobu S."/>
        </authorList>
    </citation>
    <scope>NUCLEOTIDE SEQUENCE [LARGE SCALE GENOMIC DNA]</scope>
</reference>